<evidence type="ECO:0000256" key="4">
    <source>
        <dbReference type="ARBA" id="ARBA00022692"/>
    </source>
</evidence>
<sequence length="432" mass="47474">MAAPDLLDPKSAAHNSKPRLSFSTKPVVLNAPEDECDTRTTVMRWKTVTAIFFLVVLYLIIGATVFSALEQPHESSQKLAILAEKLDFLAMHACVNSSELEDLVKQVVSAVRAGVNPSGNSSNQTSLWDLSSSFFFAGTVITTIGFGNISPHTEGGRIFCIIYALLGIPLFGFLLAGVGDQLGTIFGKGIAKVEKMIVKWQVSQTKIRVISTLLFILFGCLIFVALPAVIFKHIEGWSTLESIYFVVITLTTIGFGDFVAGEKGSAGGTESPEYLNYYKPVVWFWILVGLAYFAAVLSMIGDWFRVISKKTKEEVGEFRAHAAEWTANVSAEFKETRRRLSVDIYDKFQRAASIKRKLSSELGINASINQEMTPGKRTLSANLCEDRESYPNLTLSLSPVPGALARNGSLYLNGLSPDYADRREIAIIENLK</sequence>
<reference evidence="18" key="1">
    <citation type="submission" date="2015-09" db="EMBL/GenBank/DDBJ databases">
        <authorList>
            <person name="Sai Rama Sridatta P."/>
        </authorList>
    </citation>
    <scope>NUCLEOTIDE SEQUENCE [LARGE SCALE GENOMIC DNA]</scope>
</reference>
<dbReference type="GO" id="GO:0030322">
    <property type="term" value="P:stabilization of membrane potential"/>
    <property type="evidence" value="ECO:0007669"/>
    <property type="project" value="TreeGrafter"/>
</dbReference>
<evidence type="ECO:0000313" key="17">
    <source>
        <dbReference type="Ensembl" id="ENSLCAP00010018694.1"/>
    </source>
</evidence>
<keyword evidence="10 14" id="KW-0407">Ion channel</keyword>
<dbReference type="PANTHER" id="PTHR11003:SF21">
    <property type="entry name" value="POTASSIUM CHANNEL SUBFAMILY K MEMBER 2"/>
    <property type="match status" value="1"/>
</dbReference>
<dbReference type="Pfam" id="PF07885">
    <property type="entry name" value="Ion_trans_2"/>
    <property type="match status" value="2"/>
</dbReference>
<comment type="catalytic activity">
    <reaction evidence="13">
        <text>Cs(+)(in) = Cs(+)(out)</text>
        <dbReference type="Rhea" id="RHEA:78555"/>
        <dbReference type="ChEBI" id="CHEBI:49547"/>
    </reaction>
</comment>
<dbReference type="OrthoDB" id="297496at2759"/>
<dbReference type="InParanoid" id="A0A4W6D1H4"/>
<dbReference type="Ensembl" id="ENSLCAT00010019098.1">
    <property type="protein sequence ID" value="ENSLCAP00010018694.1"/>
    <property type="gene ID" value="ENSLCAG00010008840.1"/>
</dbReference>
<evidence type="ECO:0000256" key="2">
    <source>
        <dbReference type="ARBA" id="ARBA00022448"/>
    </source>
</evidence>
<evidence type="ECO:0000256" key="6">
    <source>
        <dbReference type="ARBA" id="ARBA00022989"/>
    </source>
</evidence>
<dbReference type="PRINTS" id="PR01499">
    <property type="entry name" value="TREKCHANNEL"/>
</dbReference>
<evidence type="ECO:0000256" key="9">
    <source>
        <dbReference type="ARBA" id="ARBA00023157"/>
    </source>
</evidence>
<dbReference type="GO" id="GO:0015271">
    <property type="term" value="F:outward rectifier potassium channel activity"/>
    <property type="evidence" value="ECO:0007669"/>
    <property type="project" value="TreeGrafter"/>
</dbReference>
<dbReference type="InterPro" id="IPR003976">
    <property type="entry name" value="2pore_dom_K_chnl_TREK"/>
</dbReference>
<dbReference type="SUPFAM" id="SSF81324">
    <property type="entry name" value="Voltage-gated potassium channels"/>
    <property type="match status" value="2"/>
</dbReference>
<organism evidence="17 18">
    <name type="scientific">Lates calcarifer</name>
    <name type="common">Barramundi</name>
    <name type="synonym">Holocentrus calcarifer</name>
    <dbReference type="NCBI Taxonomy" id="8187"/>
    <lineage>
        <taxon>Eukaryota</taxon>
        <taxon>Metazoa</taxon>
        <taxon>Chordata</taxon>
        <taxon>Craniata</taxon>
        <taxon>Vertebrata</taxon>
        <taxon>Euteleostomi</taxon>
        <taxon>Actinopterygii</taxon>
        <taxon>Neopterygii</taxon>
        <taxon>Teleostei</taxon>
        <taxon>Neoteleostei</taxon>
        <taxon>Acanthomorphata</taxon>
        <taxon>Carangaria</taxon>
        <taxon>Carangaria incertae sedis</taxon>
        <taxon>Centropomidae</taxon>
        <taxon>Lates</taxon>
    </lineage>
</organism>
<dbReference type="AlphaFoldDB" id="A0A4W6D1H4"/>
<dbReference type="GeneTree" id="ENSGT00940000156560"/>
<feature type="transmembrane region" description="Helical" evidence="15">
    <location>
        <begin position="209"/>
        <end position="231"/>
    </location>
</feature>
<reference evidence="17" key="3">
    <citation type="submission" date="2025-05" db="UniProtKB">
        <authorList>
            <consortium name="Ensembl"/>
        </authorList>
    </citation>
    <scope>IDENTIFICATION</scope>
</reference>
<feature type="domain" description="Potassium channel" evidence="16">
    <location>
        <begin position="125"/>
        <end position="181"/>
    </location>
</feature>
<dbReference type="GO" id="GO:0022841">
    <property type="term" value="F:potassium ion leak channel activity"/>
    <property type="evidence" value="ECO:0007669"/>
    <property type="project" value="TreeGrafter"/>
</dbReference>
<evidence type="ECO:0000256" key="1">
    <source>
        <dbReference type="ARBA" id="ARBA00004651"/>
    </source>
</evidence>
<evidence type="ECO:0000256" key="13">
    <source>
        <dbReference type="ARBA" id="ARBA00044691"/>
    </source>
</evidence>
<evidence type="ECO:0000313" key="19">
    <source>
        <dbReference type="RefSeq" id="XP_018550058.1"/>
    </source>
</evidence>
<dbReference type="Proteomes" id="UP000314980">
    <property type="component" value="Unassembled WGS sequence"/>
</dbReference>
<keyword evidence="6 15" id="KW-1133">Transmembrane helix</keyword>
<proteinExistence type="inferred from homology"/>
<evidence type="ECO:0000256" key="5">
    <source>
        <dbReference type="ARBA" id="ARBA00022958"/>
    </source>
</evidence>
<feature type="transmembrane region" description="Helical" evidence="15">
    <location>
        <begin position="158"/>
        <end position="178"/>
    </location>
</feature>
<keyword evidence="18" id="KW-1185">Reference proteome</keyword>
<evidence type="ECO:0000256" key="8">
    <source>
        <dbReference type="ARBA" id="ARBA00023136"/>
    </source>
</evidence>
<dbReference type="GO" id="GO:0008381">
    <property type="term" value="F:mechanosensitive monoatomic ion channel activity"/>
    <property type="evidence" value="ECO:0007669"/>
    <property type="project" value="Ensembl"/>
</dbReference>
<evidence type="ECO:0000256" key="11">
    <source>
        <dbReference type="ARBA" id="ARBA00034430"/>
    </source>
</evidence>
<keyword evidence="7 14" id="KW-0406">Ion transport</keyword>
<dbReference type="STRING" id="8187.ENSLCAP00010018694"/>
<feature type="transmembrane region" description="Helical" evidence="15">
    <location>
        <begin position="127"/>
        <end position="146"/>
    </location>
</feature>
<evidence type="ECO:0000256" key="15">
    <source>
        <dbReference type="SAM" id="Phobius"/>
    </source>
</evidence>
<name>A0A4W6D1H4_LATCA</name>
<keyword evidence="3" id="KW-1003">Cell membrane</keyword>
<accession>A0A4W6D1H4</accession>
<dbReference type="InterPro" id="IPR003280">
    <property type="entry name" value="2pore_dom_K_chnl"/>
</dbReference>
<feature type="transmembrane region" description="Helical" evidence="15">
    <location>
        <begin position="48"/>
        <end position="69"/>
    </location>
</feature>
<keyword evidence="4 14" id="KW-0812">Transmembrane</keyword>
<keyword evidence="5" id="KW-0630">Potassium</keyword>
<dbReference type="KEGG" id="lcf:108895647"/>
<protein>
    <submittedName>
        <fullName evidence="19">Potassium channel subfamily K member 2</fullName>
    </submittedName>
    <submittedName>
        <fullName evidence="17">Potassium channel, subfamily K, member 2b</fullName>
    </submittedName>
</protein>
<comment type="similarity">
    <text evidence="14">Belongs to the two pore domain potassium channel (TC 1.A.1.8) family.</text>
</comment>
<dbReference type="Proteomes" id="UP000694890">
    <property type="component" value="Linkage group LG7_1"/>
</dbReference>
<evidence type="ECO:0000256" key="12">
    <source>
        <dbReference type="ARBA" id="ARBA00044657"/>
    </source>
</evidence>
<comment type="subcellular location">
    <subcellularLocation>
        <location evidence="1">Cell membrane</location>
        <topology evidence="1">Multi-pass membrane protein</topology>
    </subcellularLocation>
</comment>
<evidence type="ECO:0000256" key="14">
    <source>
        <dbReference type="RuleBase" id="RU003857"/>
    </source>
</evidence>
<dbReference type="GO" id="GO:0005886">
    <property type="term" value="C:plasma membrane"/>
    <property type="evidence" value="ECO:0007669"/>
    <property type="project" value="UniProtKB-SubCell"/>
</dbReference>
<comment type="catalytic activity">
    <reaction evidence="11">
        <text>K(+)(in) = K(+)(out)</text>
        <dbReference type="Rhea" id="RHEA:29463"/>
        <dbReference type="ChEBI" id="CHEBI:29103"/>
    </reaction>
</comment>
<feature type="transmembrane region" description="Helical" evidence="15">
    <location>
        <begin position="281"/>
        <end position="304"/>
    </location>
</feature>
<dbReference type="FunFam" id="1.10.287.70:FF:000043">
    <property type="entry name" value="Potassium channel subfamily K member 10 isoform 2"/>
    <property type="match status" value="1"/>
</dbReference>
<keyword evidence="2 14" id="KW-0813">Transport</keyword>
<feature type="domain" description="Potassium channel" evidence="16">
    <location>
        <begin position="220"/>
        <end position="305"/>
    </location>
</feature>
<evidence type="ECO:0000256" key="3">
    <source>
        <dbReference type="ARBA" id="ARBA00022475"/>
    </source>
</evidence>
<dbReference type="InterPro" id="IPR013099">
    <property type="entry name" value="K_chnl_dom"/>
</dbReference>
<reference evidence="19" key="2">
    <citation type="submission" date="2025-04" db="UniProtKB">
        <authorList>
            <consortium name="RefSeq"/>
        </authorList>
    </citation>
    <scope>IDENTIFICATION</scope>
    <source>
        <tissue evidence="19">Brain</tissue>
    </source>
</reference>
<gene>
    <name evidence="17" type="primary">KCNK2</name>
    <name evidence="19" type="synonym">LOC108895647</name>
</gene>
<comment type="catalytic activity">
    <reaction evidence="12">
        <text>Rb(+)(in) = Rb(+)(out)</text>
        <dbReference type="Rhea" id="RHEA:78547"/>
        <dbReference type="ChEBI" id="CHEBI:49847"/>
    </reaction>
</comment>
<evidence type="ECO:0000313" key="18">
    <source>
        <dbReference type="Proteomes" id="UP000314980"/>
    </source>
</evidence>
<evidence type="ECO:0000256" key="10">
    <source>
        <dbReference type="ARBA" id="ARBA00023303"/>
    </source>
</evidence>
<dbReference type="PANTHER" id="PTHR11003">
    <property type="entry name" value="POTASSIUM CHANNEL, SUBFAMILY K"/>
    <property type="match status" value="1"/>
</dbReference>
<evidence type="ECO:0000259" key="16">
    <source>
        <dbReference type="Pfam" id="PF07885"/>
    </source>
</evidence>
<dbReference type="RefSeq" id="XP_018550058.1">
    <property type="nucleotide sequence ID" value="XM_018694542.2"/>
</dbReference>
<keyword evidence="8 15" id="KW-0472">Membrane</keyword>
<dbReference type="GeneID" id="108895647"/>
<keyword evidence="9" id="KW-1015">Disulfide bond</keyword>
<feature type="transmembrane region" description="Helical" evidence="15">
    <location>
        <begin position="243"/>
        <end position="261"/>
    </location>
</feature>
<dbReference type="Gene3D" id="1.10.287.70">
    <property type="match status" value="1"/>
</dbReference>
<dbReference type="PRINTS" id="PR01333">
    <property type="entry name" value="2POREKCHANEL"/>
</dbReference>
<evidence type="ECO:0000256" key="7">
    <source>
        <dbReference type="ARBA" id="ARBA00023065"/>
    </source>
</evidence>